<protein>
    <submittedName>
        <fullName evidence="1">Uncharacterized protein</fullName>
    </submittedName>
</protein>
<gene>
    <name evidence="1" type="ORF">EY643_12200</name>
</gene>
<dbReference type="Proteomes" id="UP000326287">
    <property type="component" value="Chromosome"/>
</dbReference>
<evidence type="ECO:0000313" key="1">
    <source>
        <dbReference type="EMBL" id="QFU76361.1"/>
    </source>
</evidence>
<dbReference type="EMBL" id="CP036422">
    <property type="protein sequence ID" value="QFU76361.1"/>
    <property type="molecule type" value="Genomic_DNA"/>
</dbReference>
<dbReference type="KEGG" id="halc:EY643_12200"/>
<name>A0A5P9NKJ4_9GAMM</name>
<dbReference type="AlphaFoldDB" id="A0A5P9NKJ4"/>
<keyword evidence="2" id="KW-1185">Reference proteome</keyword>
<proteinExistence type="predicted"/>
<sequence>MRTSIKMRVLFAVLIEVQRSQSNLSQHYAIRTSTLRYLLDEPNITSPGLRRIFDDLSCAIGNEEKVRVSELSLQKKVVQFLVECSPVHDTQSPMMVSIDFEKFMRVASRGQQAALGRRYFAVQAAFQYFQRTGQGLPFELAISLMSGKPIPQAGELEKRKELQSSCSKAIKSSENSLKEALGTAFATNYFSKKKLRQIQDQFGGINSDYQVLIDNSETAFANFHVMLADSTVG</sequence>
<reference evidence="1 2" key="1">
    <citation type="submission" date="2019-02" db="EMBL/GenBank/DDBJ databases">
        <authorList>
            <person name="Li S.-H."/>
        </authorList>
    </citation>
    <scope>NUCLEOTIDE SEQUENCE [LARGE SCALE GENOMIC DNA]</scope>
    <source>
        <strain evidence="1 2">IMCC14385</strain>
    </source>
</reference>
<evidence type="ECO:0000313" key="2">
    <source>
        <dbReference type="Proteomes" id="UP000326287"/>
    </source>
</evidence>
<organism evidence="1 2">
    <name type="scientific">Halioglobus maricola</name>
    <dbReference type="NCBI Taxonomy" id="2601894"/>
    <lineage>
        <taxon>Bacteria</taxon>
        <taxon>Pseudomonadati</taxon>
        <taxon>Pseudomonadota</taxon>
        <taxon>Gammaproteobacteria</taxon>
        <taxon>Cellvibrionales</taxon>
        <taxon>Halieaceae</taxon>
        <taxon>Halioglobus</taxon>
    </lineage>
</organism>
<accession>A0A5P9NKJ4</accession>